<accession>A0ACC4W9H3</accession>
<evidence type="ECO:0000313" key="1">
    <source>
        <dbReference type="EMBL" id="KNE80742.1"/>
    </source>
</evidence>
<protein>
    <submittedName>
        <fullName evidence="1">Uncharacterized protein</fullName>
    </submittedName>
</protein>
<keyword evidence="2" id="KW-1185">Reference proteome</keyword>
<dbReference type="Proteomes" id="UP000037185">
    <property type="component" value="Unassembled WGS sequence"/>
</dbReference>
<organism evidence="1 2">
    <name type="scientific">Streptomyces fradiae</name>
    <name type="common">Streptomyces roseoflavus</name>
    <dbReference type="NCBI Taxonomy" id="1906"/>
    <lineage>
        <taxon>Bacteria</taxon>
        <taxon>Bacillati</taxon>
        <taxon>Actinomycetota</taxon>
        <taxon>Actinomycetes</taxon>
        <taxon>Kitasatosporales</taxon>
        <taxon>Streptomycetaceae</taxon>
        <taxon>Streptomyces</taxon>
    </lineage>
</organism>
<sequence length="414" mass="44643">MFLCATAVYAMAAPVGYRILGEVTEHPSFATLPVYIGILTCFSLVHIITLLWDPQLRQTPPRRRRIVAAWSTGYGSAAVLMIVFFLLAELHGPADPLRFNTAFADDPMVLLFLAVFLSTLTSGTLNTFRQCRRVKLEDPQLNHSLRAFALAMLGVFGYVVCNAPAIVLAALGNHTLDTVGVYGSTFGVIGTVIMCYGLSGSAVVAWVRERHDFRALQPLWDLVVAGVDQDLAYSKRAARSRRPIVNVTFHWHRRVIEISDGIRALRPWVSSAPVEAVYRLNDQRAAAGVGPWAPLATPRLEAAATAAALRDAARGLQKARRARGAHSSWGQLEPADAPVVPLPDEDTPAGQERHRLLRVAKALSHPIVVAALQECEGAPAGGAASAGVKESSQATVTAECVVDRPAGPVAQERQ</sequence>
<proteinExistence type="predicted"/>
<dbReference type="EMBL" id="LGSP01000043">
    <property type="protein sequence ID" value="KNE80742.1"/>
    <property type="molecule type" value="Genomic_DNA"/>
</dbReference>
<reference evidence="1" key="1">
    <citation type="submission" date="2015-07" db="EMBL/GenBank/DDBJ databases">
        <title>Draft genome sequence of Streptomyces fradiae, a resistant strain to nitron-oligomycin.</title>
        <authorList>
            <person name="Vatlin A.A."/>
            <person name="Bekker O.B."/>
            <person name="Danilenko V.N."/>
        </authorList>
    </citation>
    <scope>NUCLEOTIDE SEQUENCE</scope>
    <source>
        <strain evidence="1">Olg1-1</strain>
    </source>
</reference>
<name>A0ACC4W9H3_STRFR</name>
<comment type="caution">
    <text evidence="1">The sequence shown here is derived from an EMBL/GenBank/DDBJ whole genome shotgun (WGS) entry which is preliminary data.</text>
</comment>
<gene>
    <name evidence="1" type="ORF">ADZ36_20390</name>
</gene>
<evidence type="ECO:0000313" key="2">
    <source>
        <dbReference type="Proteomes" id="UP000037185"/>
    </source>
</evidence>